<accession>A0A9N8K162</accession>
<reference evidence="1" key="1">
    <citation type="submission" date="2020-06" db="EMBL/GenBank/DDBJ databases">
        <authorList>
            <person name="Onetto C."/>
        </authorList>
    </citation>
    <scope>NUCLEOTIDE SEQUENCE</scope>
</reference>
<evidence type="ECO:0000313" key="2">
    <source>
        <dbReference type="Proteomes" id="UP000714618"/>
    </source>
</evidence>
<dbReference type="OrthoDB" id="5272229at2759"/>
<comment type="caution">
    <text evidence="1">The sequence shown here is derived from an EMBL/GenBank/DDBJ whole genome shotgun (WGS) entry which is preliminary data.</text>
</comment>
<sequence>MKVGEKRCITLSSPVGRTEHYKKCFTEFEYHVDTDSELSSLLEPGKTYSIKLASKDLGVKWYTYIDDPSLPLDEKLLSQPSETPRLVNSKPSAGNAAFKVVESLPWPLEISTRLCFKPATETTPSCLKICITNLGSQSLSIQASDQQRFLGPRDFFGREIIQERSHRALEMEHPRLSFAFSVTKSGTKEAAPRKAMRAGCRGLTSGNVDLRPRFKDLLTLEPGQPLLRRIDIGALISGLDDGFYTIRLREESMWWCMGGKEDICDMNDEGGRVRKESFNRDVPPLVLNSADTVEVEVANGQLV</sequence>
<gene>
    <name evidence="1" type="ORF">AWRI4233_LOCUS7433</name>
</gene>
<evidence type="ECO:0000313" key="1">
    <source>
        <dbReference type="EMBL" id="CAD0098609.1"/>
    </source>
</evidence>
<proteinExistence type="predicted"/>
<dbReference type="Proteomes" id="UP000714618">
    <property type="component" value="Unassembled WGS sequence"/>
</dbReference>
<organism evidence="1 2">
    <name type="scientific">Aureobasidium mustum</name>
    <dbReference type="NCBI Taxonomy" id="2773714"/>
    <lineage>
        <taxon>Eukaryota</taxon>
        <taxon>Fungi</taxon>
        <taxon>Dikarya</taxon>
        <taxon>Ascomycota</taxon>
        <taxon>Pezizomycotina</taxon>
        <taxon>Dothideomycetes</taxon>
        <taxon>Dothideomycetidae</taxon>
        <taxon>Dothideales</taxon>
        <taxon>Saccotheciaceae</taxon>
        <taxon>Aureobasidium</taxon>
    </lineage>
</organism>
<dbReference type="EMBL" id="CAIJEO010000009">
    <property type="protein sequence ID" value="CAD0098609.1"/>
    <property type="molecule type" value="Genomic_DNA"/>
</dbReference>
<name>A0A9N8K162_9PEZI</name>
<keyword evidence="2" id="KW-1185">Reference proteome</keyword>
<dbReference type="AlphaFoldDB" id="A0A9N8K162"/>
<protein>
    <submittedName>
        <fullName evidence="1">Uncharacterized protein</fullName>
    </submittedName>
</protein>